<evidence type="ECO:0000259" key="5">
    <source>
        <dbReference type="Pfam" id="PF00389"/>
    </source>
</evidence>
<dbReference type="InterPro" id="IPR036291">
    <property type="entry name" value="NAD(P)-bd_dom_sf"/>
</dbReference>
<comment type="similarity">
    <text evidence="1 4">Belongs to the D-isomer specific 2-hydroxyacid dehydrogenase family.</text>
</comment>
<reference evidence="7 8" key="1">
    <citation type="submission" date="2020-10" db="EMBL/GenBank/DDBJ databases">
        <title>Wide distribution of Phycisphaera-like planctomycetes from WD2101 soil group in peatlands and genome analysis of the first cultivated representative.</title>
        <authorList>
            <person name="Dedysh S.N."/>
            <person name="Beletsky A.V."/>
            <person name="Ivanova A."/>
            <person name="Kulichevskaya I.S."/>
            <person name="Suzina N.E."/>
            <person name="Philippov D.A."/>
            <person name="Rakitin A.L."/>
            <person name="Mardanov A.V."/>
            <person name="Ravin N.V."/>
        </authorList>
    </citation>
    <scope>NUCLEOTIDE SEQUENCE [LARGE SCALE GENOMIC DNA]</scope>
    <source>
        <strain evidence="7 8">M1803</strain>
    </source>
</reference>
<accession>A0A7M2X1E6</accession>
<evidence type="ECO:0000256" key="3">
    <source>
        <dbReference type="ARBA" id="ARBA00023027"/>
    </source>
</evidence>
<dbReference type="SUPFAM" id="SSF51735">
    <property type="entry name" value="NAD(P)-binding Rossmann-fold domains"/>
    <property type="match status" value="1"/>
</dbReference>
<feature type="domain" description="D-isomer specific 2-hydroxyacid dehydrogenase catalytic" evidence="5">
    <location>
        <begin position="10"/>
        <end position="316"/>
    </location>
</feature>
<dbReference type="Pfam" id="PF00389">
    <property type="entry name" value="2-Hacid_dh"/>
    <property type="match status" value="1"/>
</dbReference>
<dbReference type="PANTHER" id="PTHR42789">
    <property type="entry name" value="D-ISOMER SPECIFIC 2-HYDROXYACID DEHYDROGENASE FAMILY PROTEIN (AFU_ORTHOLOGUE AFUA_6G10090)"/>
    <property type="match status" value="1"/>
</dbReference>
<dbReference type="Proteomes" id="UP000593765">
    <property type="component" value="Chromosome"/>
</dbReference>
<evidence type="ECO:0000259" key="6">
    <source>
        <dbReference type="Pfam" id="PF02826"/>
    </source>
</evidence>
<dbReference type="SUPFAM" id="SSF52283">
    <property type="entry name" value="Formate/glycerate dehydrogenase catalytic domain-like"/>
    <property type="match status" value="1"/>
</dbReference>
<keyword evidence="2 4" id="KW-0560">Oxidoreductase</keyword>
<dbReference type="AlphaFoldDB" id="A0A7M2X1E6"/>
<evidence type="ECO:0000256" key="2">
    <source>
        <dbReference type="ARBA" id="ARBA00023002"/>
    </source>
</evidence>
<dbReference type="Gene3D" id="3.40.50.720">
    <property type="entry name" value="NAD(P)-binding Rossmann-like Domain"/>
    <property type="match status" value="2"/>
</dbReference>
<dbReference type="Pfam" id="PF02826">
    <property type="entry name" value="2-Hacid_dh_C"/>
    <property type="match status" value="1"/>
</dbReference>
<dbReference type="GO" id="GO:0051287">
    <property type="term" value="F:NAD binding"/>
    <property type="evidence" value="ECO:0007669"/>
    <property type="project" value="InterPro"/>
</dbReference>
<protein>
    <submittedName>
        <fullName evidence="7">3-phosphoglycerate dehydrogenase</fullName>
    </submittedName>
</protein>
<name>A0A7M2X1E6_9BACT</name>
<organism evidence="7 8">
    <name type="scientific">Humisphaera borealis</name>
    <dbReference type="NCBI Taxonomy" id="2807512"/>
    <lineage>
        <taxon>Bacteria</taxon>
        <taxon>Pseudomonadati</taxon>
        <taxon>Planctomycetota</taxon>
        <taxon>Phycisphaerae</taxon>
        <taxon>Tepidisphaerales</taxon>
        <taxon>Tepidisphaeraceae</taxon>
        <taxon>Humisphaera</taxon>
    </lineage>
</organism>
<evidence type="ECO:0000313" key="8">
    <source>
        <dbReference type="Proteomes" id="UP000593765"/>
    </source>
</evidence>
<proteinExistence type="inferred from homology"/>
<evidence type="ECO:0000256" key="1">
    <source>
        <dbReference type="ARBA" id="ARBA00005854"/>
    </source>
</evidence>
<dbReference type="InterPro" id="IPR006139">
    <property type="entry name" value="D-isomer_2_OHA_DH_cat_dom"/>
</dbReference>
<keyword evidence="8" id="KW-1185">Reference proteome</keyword>
<dbReference type="InterPro" id="IPR029753">
    <property type="entry name" value="D-isomer_DH_CS"/>
</dbReference>
<dbReference type="PANTHER" id="PTHR42789:SF1">
    <property type="entry name" value="D-ISOMER SPECIFIC 2-HYDROXYACID DEHYDROGENASE FAMILY PROTEIN (AFU_ORTHOLOGUE AFUA_6G10090)"/>
    <property type="match status" value="1"/>
</dbReference>
<evidence type="ECO:0000256" key="4">
    <source>
        <dbReference type="RuleBase" id="RU003719"/>
    </source>
</evidence>
<dbReference type="EMBL" id="CP063458">
    <property type="protein sequence ID" value="QOV91567.1"/>
    <property type="molecule type" value="Genomic_DNA"/>
</dbReference>
<dbReference type="PROSITE" id="PS00671">
    <property type="entry name" value="D_2_HYDROXYACID_DH_3"/>
    <property type="match status" value="1"/>
</dbReference>
<evidence type="ECO:0000313" key="7">
    <source>
        <dbReference type="EMBL" id="QOV91567.1"/>
    </source>
</evidence>
<keyword evidence="3" id="KW-0520">NAD</keyword>
<dbReference type="GO" id="GO:0016616">
    <property type="term" value="F:oxidoreductase activity, acting on the CH-OH group of donors, NAD or NADP as acceptor"/>
    <property type="evidence" value="ECO:0007669"/>
    <property type="project" value="InterPro"/>
</dbReference>
<sequence>MPSLTRPKVIVTEGSDPTPLQWLRDNVHVIEAGADEPEFAAHIADAEGLVVRTYTRVDDALLARAPKLKVVGRGGVGLENIDVAACRRRGVEVVYTPDANTLAVGDFVFGYALQLLRPWNFFRDAAYEPKEFKRIRNTVRGRQLNELTIGILGMGRVGRRVGHIATGGFDMRVIYNDVIDFNATGNPPTFPATAVDKATLYREADILSIHVTMLPGNENLVGREQLAMMKSDAIVINTSRGEVLDAAAVADAILGGRLAGAAIDVFHPEPPKPDFPLLGIPNVLLTPHLAARTYTALENMSWVVKDVVGVIAGKTAKYPAP</sequence>
<dbReference type="KEGG" id="hbs:IPV69_09490"/>
<dbReference type="RefSeq" id="WP_206294867.1">
    <property type="nucleotide sequence ID" value="NZ_CP063458.1"/>
</dbReference>
<dbReference type="InterPro" id="IPR050857">
    <property type="entry name" value="D-2-hydroxyacid_DH"/>
</dbReference>
<feature type="domain" description="D-isomer specific 2-hydroxyacid dehydrogenase NAD-binding" evidence="6">
    <location>
        <begin position="111"/>
        <end position="290"/>
    </location>
</feature>
<dbReference type="InterPro" id="IPR006140">
    <property type="entry name" value="D-isomer_DH_NAD-bd"/>
</dbReference>
<gene>
    <name evidence="7" type="ORF">IPV69_09490</name>
</gene>